<dbReference type="PANTHER" id="PTHR32282:SF27">
    <property type="entry name" value="PENICILLIN-BINDING PROTEIN 1A"/>
    <property type="match status" value="1"/>
</dbReference>
<keyword evidence="21" id="KW-0046">Antibiotic resistance</keyword>
<dbReference type="InterPro" id="IPR001460">
    <property type="entry name" value="PCN-bd_Tpept"/>
</dbReference>
<dbReference type="NCBIfam" id="TIGR02074">
    <property type="entry name" value="PBP_1a_fam"/>
    <property type="match status" value="1"/>
</dbReference>
<dbReference type="InterPro" id="IPR050396">
    <property type="entry name" value="Glycosyltr_51/Transpeptidase"/>
</dbReference>
<evidence type="ECO:0000313" key="32">
    <source>
        <dbReference type="Proteomes" id="UP001157353"/>
    </source>
</evidence>
<accession>A0ABQ6DZP8</accession>
<dbReference type="InterPro" id="IPR012338">
    <property type="entry name" value="Beta-lactam/transpept-like"/>
</dbReference>
<evidence type="ECO:0000256" key="4">
    <source>
        <dbReference type="ARBA" id="ARBA00007090"/>
    </source>
</evidence>
<evidence type="ECO:0000259" key="29">
    <source>
        <dbReference type="Pfam" id="PF00912"/>
    </source>
</evidence>
<keyword evidence="32" id="KW-1185">Reference proteome</keyword>
<sequence>MKQWIKRFFIASALIILLGLGSVIGIYYHLKSDLPDVATIQDIKLQVPMKIFSHDGELISQFGEKRRIPLQRDEVPEQLINAFLATEDSRFYQHFGIDPIGIARAAFVYAASGHAKQGASTITQQVARNFFLTREKTFVRKIKEIFIAVQIEQLLTKDEILMLYLNKISLGHRSFGIGAAAQVYYGKTVEQLTLPEMAVIAGLPKAPSSNNPIYSPTNAKARRNVVLMRMLDEKHISQAQYDEAREAPITGKYHGAEITLSAHYVAEMAHQKLVEMYGKDRAYNEGYNVYTTINKEAQQAANEALMSNLHNYDMRHGYRGATSVLWEAPTENWSTEEIINKLKKEPNFSDLEPAVVIEVNKQSITVLSKSGKEAEQQINWDGLKWARRYISDTRQGKAPKKASDIVAVGELIWVRKTNEQLELSQYPAASAAFVSLNPQDGAITSLVGGFSFVQSKFNRATQAERQVGSNIKPFIYSTALDNGYNLATLVNDAPINQWTGGSAWRPKNSPPVYDGPIRLRRALAQSKNVVSVRLVQDLGTTKVIEQLGKFGFDEEKIPHNNTIALGSASLTPLKLATGYAIIANGGYAIEPYVIERIEDAYGTTIYQASPKMVCDNCEKLFKQQSASDDLDFEKYAKGDTCAISPISQEQIAPSAISEETAFLLREMLYSAVWGGGSWQHKTGWNGTAWRAARALKRHDIGGKTGTTNDSKDAWFSGYVGNVVATSWVGFDNFNRNLGTANYNQNLGKEQVTGGEFGARTALPAWNMFMQKVALTQPVVKKVTPNTISTARIDRETGLLTRKTDYTSLFEYFEAGTMPSEYVEQPNRFEFNDSNNGTIDEGDEELF</sequence>
<keyword evidence="13" id="KW-0808">Transferase</keyword>
<evidence type="ECO:0000259" key="28">
    <source>
        <dbReference type="Pfam" id="PF00905"/>
    </source>
</evidence>
<comment type="caution">
    <text evidence="31">The sequence shown here is derived from an EMBL/GenBank/DDBJ whole genome shotgun (WGS) entry which is preliminary data.</text>
</comment>
<dbReference type="Gene3D" id="1.10.3810.10">
    <property type="entry name" value="Biosynthetic peptidoglycan transglycosylase-like"/>
    <property type="match status" value="1"/>
</dbReference>
<evidence type="ECO:0000256" key="21">
    <source>
        <dbReference type="ARBA" id="ARBA00023251"/>
    </source>
</evidence>
<keyword evidence="12" id="KW-0328">Glycosyltransferase</keyword>
<reference evidence="32" key="1">
    <citation type="journal article" date="2019" name="Int. J. Syst. Evol. Microbiol.">
        <title>The Global Catalogue of Microorganisms (GCM) 10K type strain sequencing project: providing services to taxonomists for standard genome sequencing and annotation.</title>
        <authorList>
            <consortium name="The Broad Institute Genomics Platform"/>
            <consortium name="The Broad Institute Genome Sequencing Center for Infectious Disease"/>
            <person name="Wu L."/>
            <person name="Ma J."/>
        </authorList>
    </citation>
    <scope>NUCLEOTIDE SEQUENCE [LARGE SCALE GENOMIC DNA]</scope>
    <source>
        <strain evidence="32">NBRC 103166</strain>
    </source>
</reference>
<keyword evidence="17" id="KW-0735">Signal-anchor</keyword>
<dbReference type="InterPro" id="IPR036950">
    <property type="entry name" value="PBP_transglycosylase"/>
</dbReference>
<proteinExistence type="inferred from homology"/>
<dbReference type="Pfam" id="PF17092">
    <property type="entry name" value="PCB_OB"/>
    <property type="match status" value="1"/>
</dbReference>
<keyword evidence="18" id="KW-0573">Peptidoglycan synthesis</keyword>
<dbReference type="EC" id="3.4.16.4" evidence="6"/>
<comment type="similarity">
    <text evidence="4">In the C-terminal section; belongs to the transpeptidase family.</text>
</comment>
<keyword evidence="10" id="KW-0121">Carboxypeptidase</keyword>
<keyword evidence="19" id="KW-1133">Transmembrane helix</keyword>
<evidence type="ECO:0000256" key="1">
    <source>
        <dbReference type="ARBA" id="ARBA00002624"/>
    </source>
</evidence>
<evidence type="ECO:0000256" key="15">
    <source>
        <dbReference type="ARBA" id="ARBA00022801"/>
    </source>
</evidence>
<name>A0ABQ6DZP8_9GAMM</name>
<evidence type="ECO:0000256" key="8">
    <source>
        <dbReference type="ARBA" id="ARBA00022475"/>
    </source>
</evidence>
<evidence type="ECO:0000256" key="25">
    <source>
        <dbReference type="ARBA" id="ARBA00044770"/>
    </source>
</evidence>
<dbReference type="PANTHER" id="PTHR32282">
    <property type="entry name" value="BINDING PROTEIN TRANSPEPTIDASE, PUTATIVE-RELATED"/>
    <property type="match status" value="1"/>
</dbReference>
<dbReference type="SUPFAM" id="SSF53955">
    <property type="entry name" value="Lysozyme-like"/>
    <property type="match status" value="1"/>
</dbReference>
<evidence type="ECO:0000256" key="2">
    <source>
        <dbReference type="ARBA" id="ARBA00004249"/>
    </source>
</evidence>
<evidence type="ECO:0000256" key="27">
    <source>
        <dbReference type="SAM" id="MobiDB-lite"/>
    </source>
</evidence>
<dbReference type="Pfam" id="PF00912">
    <property type="entry name" value="Transgly"/>
    <property type="match status" value="1"/>
</dbReference>
<evidence type="ECO:0000256" key="14">
    <source>
        <dbReference type="ARBA" id="ARBA00022692"/>
    </source>
</evidence>
<dbReference type="InterPro" id="IPR023346">
    <property type="entry name" value="Lysozyme-like_dom_sf"/>
</dbReference>
<keyword evidence="16" id="KW-0133">Cell shape</keyword>
<keyword evidence="15" id="KW-0378">Hydrolase</keyword>
<dbReference type="EC" id="2.4.99.28" evidence="25"/>
<evidence type="ECO:0000256" key="20">
    <source>
        <dbReference type="ARBA" id="ARBA00023136"/>
    </source>
</evidence>
<evidence type="ECO:0000256" key="9">
    <source>
        <dbReference type="ARBA" id="ARBA00022519"/>
    </source>
</evidence>
<evidence type="ECO:0000256" key="13">
    <source>
        <dbReference type="ARBA" id="ARBA00022679"/>
    </source>
</evidence>
<comment type="subcellular location">
    <subcellularLocation>
        <location evidence="2">Cell inner membrane</location>
        <topology evidence="2">Single-pass type II membrane protein</topology>
    </subcellularLocation>
</comment>
<protein>
    <recommendedName>
        <fullName evidence="7">Penicillin-binding protein 1A</fullName>
        <ecNumber evidence="25">2.4.99.28</ecNumber>
        <ecNumber evidence="6">3.4.16.4</ecNumber>
    </recommendedName>
</protein>
<gene>
    <name evidence="31" type="ORF">GCM10007916_17160</name>
</gene>
<keyword evidence="11" id="KW-0645">Protease</keyword>
<dbReference type="Gene3D" id="3.40.710.10">
    <property type="entry name" value="DD-peptidase/beta-lactamase superfamily"/>
    <property type="match status" value="2"/>
</dbReference>
<evidence type="ECO:0000256" key="23">
    <source>
        <dbReference type="ARBA" id="ARBA00023316"/>
    </source>
</evidence>
<keyword evidence="20" id="KW-0472">Membrane</keyword>
<dbReference type="InterPro" id="IPR031376">
    <property type="entry name" value="PCB_OB"/>
</dbReference>
<dbReference type="Pfam" id="PF00905">
    <property type="entry name" value="Transpeptidase"/>
    <property type="match status" value="1"/>
</dbReference>
<keyword evidence="23" id="KW-0961">Cell wall biogenesis/degradation</keyword>
<keyword evidence="14" id="KW-0812">Transmembrane</keyword>
<dbReference type="EMBL" id="BSPQ01000005">
    <property type="protein sequence ID" value="GLS90649.1"/>
    <property type="molecule type" value="Genomic_DNA"/>
</dbReference>
<evidence type="ECO:0000256" key="10">
    <source>
        <dbReference type="ARBA" id="ARBA00022645"/>
    </source>
</evidence>
<evidence type="ECO:0000256" key="12">
    <source>
        <dbReference type="ARBA" id="ARBA00022676"/>
    </source>
</evidence>
<dbReference type="Proteomes" id="UP001157353">
    <property type="component" value="Unassembled WGS sequence"/>
</dbReference>
<comment type="similarity">
    <text evidence="5">In the N-terminal section; belongs to the glycosyltransferase 51 family.</text>
</comment>
<feature type="region of interest" description="Disordered" evidence="27">
    <location>
        <begin position="827"/>
        <end position="846"/>
    </location>
</feature>
<dbReference type="InterPro" id="IPR001264">
    <property type="entry name" value="Glyco_trans_51"/>
</dbReference>
<evidence type="ECO:0000256" key="19">
    <source>
        <dbReference type="ARBA" id="ARBA00022989"/>
    </source>
</evidence>
<dbReference type="RefSeq" id="WP_284203771.1">
    <property type="nucleotide sequence ID" value="NZ_BSPQ01000005.1"/>
</dbReference>
<evidence type="ECO:0000313" key="31">
    <source>
        <dbReference type="EMBL" id="GLS90649.1"/>
    </source>
</evidence>
<evidence type="ECO:0000256" key="11">
    <source>
        <dbReference type="ARBA" id="ARBA00022670"/>
    </source>
</evidence>
<comment type="function">
    <text evidence="1">Cell wall formation. Synthesis of cross-linked peptidoglycan from the lipid intermediates. The enzyme has a penicillin-insensitive transglycosylase N-terminal domain (formation of linear glycan strands) and a penicillin-sensitive transpeptidase C-terminal domain (cross-linking of the peptide subunits).</text>
</comment>
<evidence type="ECO:0000256" key="22">
    <source>
        <dbReference type="ARBA" id="ARBA00023268"/>
    </source>
</evidence>
<comment type="catalytic activity">
    <reaction evidence="24">
        <text>Preferential cleavage: (Ac)2-L-Lys-D-Ala-|-D-Ala. Also transpeptidation of peptidyl-alanyl moieties that are N-acyl substituents of D-alanine.</text>
        <dbReference type="EC" id="3.4.16.4"/>
    </reaction>
</comment>
<keyword evidence="22" id="KW-0511">Multifunctional enzyme</keyword>
<keyword evidence="8" id="KW-1003">Cell membrane</keyword>
<evidence type="ECO:0000256" key="17">
    <source>
        <dbReference type="ARBA" id="ARBA00022968"/>
    </source>
</evidence>
<organism evidence="31 32">
    <name type="scientific">Psychromonas marina</name>
    <dbReference type="NCBI Taxonomy" id="88364"/>
    <lineage>
        <taxon>Bacteria</taxon>
        <taxon>Pseudomonadati</taxon>
        <taxon>Pseudomonadota</taxon>
        <taxon>Gammaproteobacteria</taxon>
        <taxon>Alteromonadales</taxon>
        <taxon>Psychromonadaceae</taxon>
        <taxon>Psychromonas</taxon>
    </lineage>
</organism>
<evidence type="ECO:0000256" key="7">
    <source>
        <dbReference type="ARBA" id="ARBA00018638"/>
    </source>
</evidence>
<evidence type="ECO:0000259" key="30">
    <source>
        <dbReference type="Pfam" id="PF17092"/>
    </source>
</evidence>
<feature type="domain" description="Penicillin-binding protein transpeptidase" evidence="28">
    <location>
        <begin position="432"/>
        <end position="719"/>
    </location>
</feature>
<feature type="domain" description="Penicillin-binding protein OB-like" evidence="30">
    <location>
        <begin position="318"/>
        <end position="428"/>
    </location>
</feature>
<keyword evidence="9" id="KW-0997">Cell inner membrane</keyword>
<comment type="catalytic activity">
    <reaction evidence="26">
        <text>[GlcNAc-(1-&gt;4)-Mur2Ac(oyl-L-Ala-gamma-D-Glu-L-Lys-D-Ala-D-Ala)](n)-di-trans,octa-cis-undecaprenyl diphosphate + beta-D-GlcNAc-(1-&gt;4)-Mur2Ac(oyl-L-Ala-gamma-D-Glu-L-Lys-D-Ala-D-Ala)-di-trans,octa-cis-undecaprenyl diphosphate = [GlcNAc-(1-&gt;4)-Mur2Ac(oyl-L-Ala-gamma-D-Glu-L-Lys-D-Ala-D-Ala)](n+1)-di-trans,octa-cis-undecaprenyl diphosphate + di-trans,octa-cis-undecaprenyl diphosphate + H(+)</text>
        <dbReference type="Rhea" id="RHEA:23708"/>
        <dbReference type="Rhea" id="RHEA-COMP:9602"/>
        <dbReference type="Rhea" id="RHEA-COMP:9603"/>
        <dbReference type="ChEBI" id="CHEBI:15378"/>
        <dbReference type="ChEBI" id="CHEBI:58405"/>
        <dbReference type="ChEBI" id="CHEBI:60033"/>
        <dbReference type="ChEBI" id="CHEBI:78435"/>
        <dbReference type="EC" id="2.4.99.28"/>
    </reaction>
</comment>
<evidence type="ECO:0000256" key="3">
    <source>
        <dbReference type="ARBA" id="ARBA00004752"/>
    </source>
</evidence>
<evidence type="ECO:0000256" key="26">
    <source>
        <dbReference type="ARBA" id="ARBA00049902"/>
    </source>
</evidence>
<feature type="domain" description="Glycosyl transferase family 51" evidence="29">
    <location>
        <begin position="56"/>
        <end position="230"/>
    </location>
</feature>
<dbReference type="SUPFAM" id="SSF56601">
    <property type="entry name" value="beta-lactamase/transpeptidase-like"/>
    <property type="match status" value="1"/>
</dbReference>
<comment type="pathway">
    <text evidence="3">Cell wall biogenesis; peptidoglycan biosynthesis.</text>
</comment>
<evidence type="ECO:0000256" key="18">
    <source>
        <dbReference type="ARBA" id="ARBA00022984"/>
    </source>
</evidence>
<evidence type="ECO:0000256" key="5">
    <source>
        <dbReference type="ARBA" id="ARBA00007739"/>
    </source>
</evidence>
<evidence type="ECO:0000256" key="6">
    <source>
        <dbReference type="ARBA" id="ARBA00012448"/>
    </source>
</evidence>
<evidence type="ECO:0000256" key="16">
    <source>
        <dbReference type="ARBA" id="ARBA00022960"/>
    </source>
</evidence>
<evidence type="ECO:0000256" key="24">
    <source>
        <dbReference type="ARBA" id="ARBA00034000"/>
    </source>
</evidence>